<dbReference type="Pfam" id="PF00135">
    <property type="entry name" value="COesterase"/>
    <property type="match status" value="2"/>
</dbReference>
<feature type="domain" description="Carboxylesterase type B" evidence="2">
    <location>
        <begin position="153"/>
        <end position="386"/>
    </location>
</feature>
<evidence type="ECO:0000313" key="3">
    <source>
        <dbReference type="EMBL" id="KAJ4446943.1"/>
    </source>
</evidence>
<reference evidence="3 4" key="1">
    <citation type="journal article" date="2022" name="Allergy">
        <title>Genome assembly and annotation of Periplaneta americana reveal a comprehensive cockroach allergen profile.</title>
        <authorList>
            <person name="Wang L."/>
            <person name="Xiong Q."/>
            <person name="Saelim N."/>
            <person name="Wang L."/>
            <person name="Nong W."/>
            <person name="Wan A.T."/>
            <person name="Shi M."/>
            <person name="Liu X."/>
            <person name="Cao Q."/>
            <person name="Hui J.H.L."/>
            <person name="Sookrung N."/>
            <person name="Leung T.F."/>
            <person name="Tungtrongchitr A."/>
            <person name="Tsui S.K.W."/>
        </authorList>
    </citation>
    <scope>NUCLEOTIDE SEQUENCE [LARGE SCALE GENOMIC DNA]</scope>
    <source>
        <strain evidence="3">PWHHKU_190912</strain>
    </source>
</reference>
<dbReference type="EMBL" id="JAJSOF020000009">
    <property type="protein sequence ID" value="KAJ4446943.1"/>
    <property type="molecule type" value="Genomic_DNA"/>
</dbReference>
<proteinExistence type="predicted"/>
<evidence type="ECO:0000259" key="2">
    <source>
        <dbReference type="Pfam" id="PF00135"/>
    </source>
</evidence>
<protein>
    <recommendedName>
        <fullName evidence="2">Carboxylesterase type B domain-containing protein</fullName>
    </recommendedName>
</protein>
<sequence>MDGIYRLINFRNFFSGLFHRGISESGTATCIWALSAASTHKENREKLAAEMGCPTQPSSELISCLRNVDAEKIIRSTPPLIDKDGGLHIPFGPVVESAVGEGDEMFISATPLEAIRSTPGQHLVPWMAGFTSGDGAILAANGSTRRADIIIIDRQKDKGVILDPTIRFEMHEQQPQEVCREKQVIYEPCCQHLGAQYHITHWTVFGLMFGARMYQRGTLIKKLDEDFENIIVNNFLSGSKETQTERRETAKRIREFYFGDKPINKDTRKALAKMYTDVMLGIGTDSAVKLHSKARASVYYYHFDYRGRTASAQFLEARTRTTVPQNGDLTSDLERGEEELAGVCHMDELMYLFPQDHMFPNSTKTKEDDEMVDIMTNIWTNFARTGRLRWAGHVARMGESRNAYRVLVGRPEGKRPLGRPRRRWEDNIKMDLREVGYDDRDWINLAQDRDQWRAYVRAAMNLRVP</sequence>
<keyword evidence="1" id="KW-0325">Glycoprotein</keyword>
<organism evidence="3 4">
    <name type="scientific">Periplaneta americana</name>
    <name type="common">American cockroach</name>
    <name type="synonym">Blatta americana</name>
    <dbReference type="NCBI Taxonomy" id="6978"/>
    <lineage>
        <taxon>Eukaryota</taxon>
        <taxon>Metazoa</taxon>
        <taxon>Ecdysozoa</taxon>
        <taxon>Arthropoda</taxon>
        <taxon>Hexapoda</taxon>
        <taxon>Insecta</taxon>
        <taxon>Pterygota</taxon>
        <taxon>Neoptera</taxon>
        <taxon>Polyneoptera</taxon>
        <taxon>Dictyoptera</taxon>
        <taxon>Blattodea</taxon>
        <taxon>Blattoidea</taxon>
        <taxon>Blattidae</taxon>
        <taxon>Blattinae</taxon>
        <taxon>Periplaneta</taxon>
    </lineage>
</organism>
<gene>
    <name evidence="3" type="ORF">ANN_13645</name>
</gene>
<dbReference type="InterPro" id="IPR002018">
    <property type="entry name" value="CarbesteraseB"/>
</dbReference>
<evidence type="ECO:0000313" key="4">
    <source>
        <dbReference type="Proteomes" id="UP001148838"/>
    </source>
</evidence>
<name>A0ABQ8TM65_PERAM</name>
<dbReference type="SUPFAM" id="SSF53474">
    <property type="entry name" value="alpha/beta-Hydrolases"/>
    <property type="match status" value="1"/>
</dbReference>
<dbReference type="Gene3D" id="3.40.50.1820">
    <property type="entry name" value="alpha/beta hydrolase"/>
    <property type="match status" value="2"/>
</dbReference>
<feature type="domain" description="Carboxylesterase type B" evidence="2">
    <location>
        <begin position="15"/>
        <end position="142"/>
    </location>
</feature>
<dbReference type="InterPro" id="IPR050309">
    <property type="entry name" value="Type-B_Carboxylest/Lipase"/>
</dbReference>
<dbReference type="PANTHER" id="PTHR11559">
    <property type="entry name" value="CARBOXYLESTERASE"/>
    <property type="match status" value="1"/>
</dbReference>
<evidence type="ECO:0000256" key="1">
    <source>
        <dbReference type="ARBA" id="ARBA00023180"/>
    </source>
</evidence>
<comment type="caution">
    <text evidence="3">The sequence shown here is derived from an EMBL/GenBank/DDBJ whole genome shotgun (WGS) entry which is preliminary data.</text>
</comment>
<dbReference type="InterPro" id="IPR029058">
    <property type="entry name" value="AB_hydrolase_fold"/>
</dbReference>
<dbReference type="Proteomes" id="UP001148838">
    <property type="component" value="Unassembled WGS sequence"/>
</dbReference>
<keyword evidence="4" id="KW-1185">Reference proteome</keyword>
<accession>A0ABQ8TM65</accession>